<feature type="domain" description="Phospholipid/glycerol acyltransferase" evidence="4">
    <location>
        <begin position="37"/>
        <end position="164"/>
    </location>
</feature>
<evidence type="ECO:0000313" key="5">
    <source>
        <dbReference type="EMBL" id="MBI1686344.1"/>
    </source>
</evidence>
<evidence type="ECO:0000313" key="6">
    <source>
        <dbReference type="Proteomes" id="UP000639859"/>
    </source>
</evidence>
<organism evidence="5 6">
    <name type="scientific">Caulobacter hibisci</name>
    <dbReference type="NCBI Taxonomy" id="2035993"/>
    <lineage>
        <taxon>Bacteria</taxon>
        <taxon>Pseudomonadati</taxon>
        <taxon>Pseudomonadota</taxon>
        <taxon>Alphaproteobacteria</taxon>
        <taxon>Caulobacterales</taxon>
        <taxon>Caulobacteraceae</taxon>
        <taxon>Caulobacter</taxon>
    </lineage>
</organism>
<dbReference type="InterPro" id="IPR002123">
    <property type="entry name" value="Plipid/glycerol_acylTrfase"/>
</dbReference>
<evidence type="ECO:0000256" key="1">
    <source>
        <dbReference type="ARBA" id="ARBA00005189"/>
    </source>
</evidence>
<keyword evidence="6" id="KW-1185">Reference proteome</keyword>
<dbReference type="PANTHER" id="PTHR10434">
    <property type="entry name" value="1-ACYL-SN-GLYCEROL-3-PHOSPHATE ACYLTRANSFERASE"/>
    <property type="match status" value="1"/>
</dbReference>
<evidence type="ECO:0000259" key="4">
    <source>
        <dbReference type="SMART" id="SM00563"/>
    </source>
</evidence>
<comment type="caution">
    <text evidence="5">The sequence shown here is derived from an EMBL/GenBank/DDBJ whole genome shotgun (WGS) entry which is preliminary data.</text>
</comment>
<evidence type="ECO:0000256" key="3">
    <source>
        <dbReference type="ARBA" id="ARBA00023315"/>
    </source>
</evidence>
<evidence type="ECO:0000256" key="2">
    <source>
        <dbReference type="ARBA" id="ARBA00022679"/>
    </source>
</evidence>
<name>A0ABS0T391_9CAUL</name>
<proteinExistence type="predicted"/>
<keyword evidence="3 5" id="KW-0012">Acyltransferase</keyword>
<dbReference type="Proteomes" id="UP000639859">
    <property type="component" value="Unassembled WGS sequence"/>
</dbReference>
<keyword evidence="2" id="KW-0808">Transferase</keyword>
<dbReference type="RefSeq" id="WP_198578237.1">
    <property type="nucleotide sequence ID" value="NZ_JADWOX010000021.1"/>
</dbReference>
<comment type="pathway">
    <text evidence="1">Lipid metabolism.</text>
</comment>
<dbReference type="EMBL" id="JADWOX010000021">
    <property type="protein sequence ID" value="MBI1686344.1"/>
    <property type="molecule type" value="Genomic_DNA"/>
</dbReference>
<dbReference type="CDD" id="cd07989">
    <property type="entry name" value="LPLAT_AGPAT-like"/>
    <property type="match status" value="1"/>
</dbReference>
<reference evidence="5 6" key="1">
    <citation type="submission" date="2020-11" db="EMBL/GenBank/DDBJ databases">
        <title>genome sequence of strain KACC 18849.</title>
        <authorList>
            <person name="Gao J."/>
            <person name="Zhang X."/>
        </authorList>
    </citation>
    <scope>NUCLEOTIDE SEQUENCE [LARGE SCALE GENOMIC DNA]</scope>
    <source>
        <strain evidence="5 6">KACC 18849</strain>
    </source>
</reference>
<dbReference type="SMART" id="SM00563">
    <property type="entry name" value="PlsC"/>
    <property type="match status" value="1"/>
</dbReference>
<protein>
    <submittedName>
        <fullName evidence="5">1-acyl-sn-glycerol-3-phosphate acyltransferase</fullName>
    </submittedName>
</protein>
<gene>
    <name evidence="5" type="ORF">I4Q42_21965</name>
</gene>
<dbReference type="GO" id="GO:0016746">
    <property type="term" value="F:acyltransferase activity"/>
    <property type="evidence" value="ECO:0007669"/>
    <property type="project" value="UniProtKB-KW"/>
</dbReference>
<dbReference type="SUPFAM" id="SSF69593">
    <property type="entry name" value="Glycerol-3-phosphate (1)-acyltransferase"/>
    <property type="match status" value="1"/>
</dbReference>
<sequence>MRLLRFLLLLLVARPLAVLMTGADVIGRERLPLKGPAIIAANHASHVDTLLMLAVFPSRAVSKLRPAAAADYFLKDPVIGWFSRHVIGIVPVARSKAGRRAAEGEDVLAPARAALAAGEIVLVFPEGTRGDGAGDAMGQLKGGVARLAEAFPDAPVIPVWIQGAGRVLPKGASVPVPLNCAVLVGEPVAWTGKRTSFMDALREAMLALKAQAPPLRWSEDEAEAP</sequence>
<dbReference type="Pfam" id="PF01553">
    <property type="entry name" value="Acyltransferase"/>
    <property type="match status" value="1"/>
</dbReference>
<accession>A0ABS0T391</accession>
<dbReference type="PANTHER" id="PTHR10434:SF11">
    <property type="entry name" value="1-ACYL-SN-GLYCEROL-3-PHOSPHATE ACYLTRANSFERASE"/>
    <property type="match status" value="1"/>
</dbReference>